<accession>A0A2T1AQ56</accession>
<dbReference type="EMBL" id="PVUF01000001">
    <property type="protein sequence ID" value="PRZ50458.1"/>
    <property type="molecule type" value="Genomic_DNA"/>
</dbReference>
<dbReference type="Proteomes" id="UP000237718">
    <property type="component" value="Unassembled WGS sequence"/>
</dbReference>
<dbReference type="PANTHER" id="PTHR43546:SF9">
    <property type="entry name" value="L-ASCORBATE-6-PHOSPHATE LACTONASE ULAG-RELATED"/>
    <property type="match status" value="1"/>
</dbReference>
<name>A0A2T1AQ56_TRISK</name>
<keyword evidence="1" id="KW-0378">Hydrolase</keyword>
<dbReference type="InterPro" id="IPR036866">
    <property type="entry name" value="RibonucZ/Hydroxyglut_hydro"/>
</dbReference>
<evidence type="ECO:0000313" key="5">
    <source>
        <dbReference type="Proteomes" id="UP000237718"/>
    </source>
</evidence>
<evidence type="ECO:0000313" key="4">
    <source>
        <dbReference type="EMBL" id="PRZ50458.1"/>
    </source>
</evidence>
<evidence type="ECO:0000256" key="2">
    <source>
        <dbReference type="SAM" id="SignalP"/>
    </source>
</evidence>
<dbReference type="InterPro" id="IPR001279">
    <property type="entry name" value="Metallo-B-lactamas"/>
</dbReference>
<keyword evidence="2" id="KW-0732">Signal</keyword>
<dbReference type="Pfam" id="PF12706">
    <property type="entry name" value="Lactamase_B_2"/>
    <property type="match status" value="1"/>
</dbReference>
<gene>
    <name evidence="4" type="ORF">CLV89_101681</name>
</gene>
<dbReference type="RefSeq" id="WP_106162188.1">
    <property type="nucleotide sequence ID" value="NZ_PVUF01000001.1"/>
</dbReference>
<evidence type="ECO:0000256" key="1">
    <source>
        <dbReference type="ARBA" id="ARBA00022801"/>
    </source>
</evidence>
<feature type="domain" description="Metallo-beta-lactamase" evidence="3">
    <location>
        <begin position="49"/>
        <end position="262"/>
    </location>
</feature>
<reference evidence="4 5" key="1">
    <citation type="submission" date="2018-03" db="EMBL/GenBank/DDBJ databases">
        <title>Genomic Encyclopedia of Archaeal and Bacterial Type Strains, Phase II (KMG-II): from individual species to whole genera.</title>
        <authorList>
            <person name="Goeker M."/>
        </authorList>
    </citation>
    <scope>NUCLEOTIDE SEQUENCE [LARGE SCALE GENOMIC DNA]</scope>
    <source>
        <strain evidence="4 5">DSM 25328</strain>
    </source>
</reference>
<dbReference type="AlphaFoldDB" id="A0A2T1AQ56"/>
<sequence length="299" mass="31860">MNRRTLLKTSAAAAMATGLLPATVRGAAPLISVRWLGGAMMEIDAAGLRILTDPCLGEGVAAFVMGDPNEMFDLTKGPNIKSHARLTPFPGLARQTYDLVLLSHAHEDHFDQKAQAWLDRSLPLLAPEHDTAALRDKGFAAQALRHGSTRHFNAPDGEVRVTALPAIHSQNPQVADMLGLGNGYMIEVRRSGRVQRIYWAGDTFLVDPVAQALSQQETPDLFIPHIGAVGGTGALGQLSLDGGQAMEFAAQVGAKAMLPVHHSTYALYQEGPEVLQAHHAAAGPHWSLLMPGEGATVTL</sequence>
<evidence type="ECO:0000259" key="3">
    <source>
        <dbReference type="Pfam" id="PF12706"/>
    </source>
</evidence>
<dbReference type="InterPro" id="IPR050114">
    <property type="entry name" value="UPF0173_UPF0282_UlaG_hydrolase"/>
</dbReference>
<comment type="caution">
    <text evidence="4">The sequence shown here is derived from an EMBL/GenBank/DDBJ whole genome shotgun (WGS) entry which is preliminary data.</text>
</comment>
<dbReference type="GO" id="GO:0016787">
    <property type="term" value="F:hydrolase activity"/>
    <property type="evidence" value="ECO:0007669"/>
    <property type="project" value="UniProtKB-KW"/>
</dbReference>
<feature type="signal peptide" evidence="2">
    <location>
        <begin position="1"/>
        <end position="27"/>
    </location>
</feature>
<proteinExistence type="predicted"/>
<dbReference type="Gene3D" id="3.60.15.10">
    <property type="entry name" value="Ribonuclease Z/Hydroxyacylglutathione hydrolase-like"/>
    <property type="match status" value="1"/>
</dbReference>
<dbReference type="PANTHER" id="PTHR43546">
    <property type="entry name" value="UPF0173 METAL-DEPENDENT HYDROLASE MJ1163-RELATED"/>
    <property type="match status" value="1"/>
</dbReference>
<organism evidence="4 5">
    <name type="scientific">Tritonibacter scottomollicae</name>
    <name type="common">Epibacterium scottomollicae</name>
    <dbReference type="NCBI Taxonomy" id="483013"/>
    <lineage>
        <taxon>Bacteria</taxon>
        <taxon>Pseudomonadati</taxon>
        <taxon>Pseudomonadota</taxon>
        <taxon>Alphaproteobacteria</taxon>
        <taxon>Rhodobacterales</taxon>
        <taxon>Paracoccaceae</taxon>
        <taxon>Tritonibacter</taxon>
    </lineage>
</organism>
<feature type="chain" id="PRO_5015566822" evidence="2">
    <location>
        <begin position="28"/>
        <end position="299"/>
    </location>
</feature>
<protein>
    <submittedName>
        <fullName evidence="4">L-ascorbate metabolism protein UlaG (Beta-lactamase superfamily)</fullName>
    </submittedName>
</protein>
<dbReference type="OrthoDB" id="9805728at2"/>
<dbReference type="SUPFAM" id="SSF56281">
    <property type="entry name" value="Metallo-hydrolase/oxidoreductase"/>
    <property type="match status" value="1"/>
</dbReference>